<keyword evidence="2" id="KW-1133">Transmembrane helix</keyword>
<evidence type="ECO:0000313" key="4">
    <source>
        <dbReference type="Proteomes" id="UP001165584"/>
    </source>
</evidence>
<feature type="compositionally biased region" description="Basic and acidic residues" evidence="1">
    <location>
        <begin position="60"/>
        <end position="75"/>
    </location>
</feature>
<dbReference type="RefSeq" id="WP_259509406.1">
    <property type="nucleotide sequence ID" value="NZ_JANLCM010000002.1"/>
</dbReference>
<name>A0ABT2GUG4_9MICO</name>
<dbReference type="EMBL" id="JANLCM010000002">
    <property type="protein sequence ID" value="MCS5719844.1"/>
    <property type="molecule type" value="Genomic_DNA"/>
</dbReference>
<keyword evidence="4" id="KW-1185">Reference proteome</keyword>
<organism evidence="3 4">
    <name type="scientific">Herbiconiux aconitum</name>
    <dbReference type="NCBI Taxonomy" id="2970913"/>
    <lineage>
        <taxon>Bacteria</taxon>
        <taxon>Bacillati</taxon>
        <taxon>Actinomycetota</taxon>
        <taxon>Actinomycetes</taxon>
        <taxon>Micrococcales</taxon>
        <taxon>Microbacteriaceae</taxon>
        <taxon>Herbiconiux</taxon>
    </lineage>
</organism>
<gene>
    <name evidence="3" type="ORF">N1027_17075</name>
</gene>
<feature type="region of interest" description="Disordered" evidence="1">
    <location>
        <begin position="55"/>
        <end position="75"/>
    </location>
</feature>
<proteinExistence type="predicted"/>
<accession>A0ABT2GUG4</accession>
<reference evidence="3" key="1">
    <citation type="submission" date="2022-08" db="EMBL/GenBank/DDBJ databases">
        <authorList>
            <person name="Deng Y."/>
            <person name="Han X.-F."/>
            <person name="Zhang Y.-Q."/>
        </authorList>
    </citation>
    <scope>NUCLEOTIDE SEQUENCE</scope>
    <source>
        <strain evidence="3">CPCC 205763</strain>
    </source>
</reference>
<comment type="caution">
    <text evidence="3">The sequence shown here is derived from an EMBL/GenBank/DDBJ whole genome shotgun (WGS) entry which is preliminary data.</text>
</comment>
<feature type="transmembrane region" description="Helical" evidence="2">
    <location>
        <begin position="24"/>
        <end position="44"/>
    </location>
</feature>
<evidence type="ECO:0000256" key="2">
    <source>
        <dbReference type="SAM" id="Phobius"/>
    </source>
</evidence>
<evidence type="ECO:0000313" key="3">
    <source>
        <dbReference type="EMBL" id="MCS5719844.1"/>
    </source>
</evidence>
<keyword evidence="2" id="KW-0812">Transmembrane</keyword>
<sequence>MSAMVTVLAAVGVDVPVELPFPPIVFGLIAAVVFIALGVVTWTYRDVSNRHPHKSARFAQTHDVHGHADRTGADH</sequence>
<dbReference type="Proteomes" id="UP001165584">
    <property type="component" value="Unassembled WGS sequence"/>
</dbReference>
<keyword evidence="2" id="KW-0472">Membrane</keyword>
<protein>
    <submittedName>
        <fullName evidence="3">Uncharacterized protein</fullName>
    </submittedName>
</protein>
<evidence type="ECO:0000256" key="1">
    <source>
        <dbReference type="SAM" id="MobiDB-lite"/>
    </source>
</evidence>